<evidence type="ECO:0000313" key="2">
    <source>
        <dbReference type="Proteomes" id="UP000322667"/>
    </source>
</evidence>
<organism evidence="1 2">
    <name type="scientific">Gossypium tomentosum</name>
    <name type="common">Hawaiian cotton</name>
    <name type="synonym">Gossypium sandvicense</name>
    <dbReference type="NCBI Taxonomy" id="34277"/>
    <lineage>
        <taxon>Eukaryota</taxon>
        <taxon>Viridiplantae</taxon>
        <taxon>Streptophyta</taxon>
        <taxon>Embryophyta</taxon>
        <taxon>Tracheophyta</taxon>
        <taxon>Spermatophyta</taxon>
        <taxon>Magnoliopsida</taxon>
        <taxon>eudicotyledons</taxon>
        <taxon>Gunneridae</taxon>
        <taxon>Pentapetalae</taxon>
        <taxon>rosids</taxon>
        <taxon>malvids</taxon>
        <taxon>Malvales</taxon>
        <taxon>Malvaceae</taxon>
        <taxon>Malvoideae</taxon>
        <taxon>Gossypium</taxon>
    </lineage>
</organism>
<gene>
    <name evidence="1" type="ORF">ES332_D07G237900v1</name>
</gene>
<protein>
    <submittedName>
        <fullName evidence="1">Uncharacterized protein</fullName>
    </submittedName>
</protein>
<dbReference type="PANTHER" id="PTHR33430">
    <property type="entry name" value="MATERNAL EFFECT EMBRYO ARREST PROTEIN"/>
    <property type="match status" value="1"/>
</dbReference>
<sequence length="151" mass="16344">MPSGTGDPEASTPSDKEPLNNVREIHQKALDDLVNVNSLFTLAVFVGLSMARQGERSLENRTECDADVGNARRLVVNEVVSFACFLLSSLVAKALKIHVTICQEEDFKDTRNQDCEILNADAVGVGVGFRMHIPYGIHGGCDPNQGGKAFL</sequence>
<name>A0A5D2KAU0_GOSTO</name>
<dbReference type="EMBL" id="CM017629">
    <property type="protein sequence ID" value="TYH64034.1"/>
    <property type="molecule type" value="Genomic_DNA"/>
</dbReference>
<keyword evidence="2" id="KW-1185">Reference proteome</keyword>
<evidence type="ECO:0000313" key="1">
    <source>
        <dbReference type="EMBL" id="TYH64034.1"/>
    </source>
</evidence>
<reference evidence="1 2" key="1">
    <citation type="submission" date="2019-07" db="EMBL/GenBank/DDBJ databases">
        <title>WGS assembly of Gossypium tomentosum.</title>
        <authorList>
            <person name="Chen Z.J."/>
            <person name="Sreedasyam A."/>
            <person name="Ando A."/>
            <person name="Song Q."/>
            <person name="De L."/>
            <person name="Hulse-Kemp A."/>
            <person name="Ding M."/>
            <person name="Ye W."/>
            <person name="Kirkbride R."/>
            <person name="Jenkins J."/>
            <person name="Plott C."/>
            <person name="Lovell J."/>
            <person name="Lin Y.-M."/>
            <person name="Vaughn R."/>
            <person name="Liu B."/>
            <person name="Li W."/>
            <person name="Simpson S."/>
            <person name="Scheffler B."/>
            <person name="Saski C."/>
            <person name="Grover C."/>
            <person name="Hu G."/>
            <person name="Conover J."/>
            <person name="Carlson J."/>
            <person name="Shu S."/>
            <person name="Boston L."/>
            <person name="Williams M."/>
            <person name="Peterson D."/>
            <person name="Mcgee K."/>
            <person name="Jones D."/>
            <person name="Wendel J."/>
            <person name="Stelly D."/>
            <person name="Grimwood J."/>
            <person name="Schmutz J."/>
        </authorList>
    </citation>
    <scope>NUCLEOTIDE SEQUENCE [LARGE SCALE GENOMIC DNA]</scope>
    <source>
        <strain evidence="1">7179.01</strain>
    </source>
</reference>
<dbReference type="PANTHER" id="PTHR33430:SF1">
    <property type="entry name" value="PGG DOMAIN-CONTAINING PROTEIN"/>
    <property type="match status" value="1"/>
</dbReference>
<dbReference type="AlphaFoldDB" id="A0A5D2KAU0"/>
<accession>A0A5D2KAU0</accession>
<proteinExistence type="predicted"/>
<dbReference type="Proteomes" id="UP000322667">
    <property type="component" value="Chromosome D07"/>
</dbReference>